<evidence type="ECO:0000256" key="5">
    <source>
        <dbReference type="SAM" id="SignalP"/>
    </source>
</evidence>
<comment type="subcellular location">
    <subcellularLocation>
        <location evidence="3">Cell outer membrane</location>
        <topology evidence="3">Multi-pass membrane protein</topology>
    </subcellularLocation>
</comment>
<evidence type="ECO:0000256" key="2">
    <source>
        <dbReference type="ARBA" id="ARBA00023077"/>
    </source>
</evidence>
<keyword evidence="3" id="KW-0813">Transport</keyword>
<feature type="signal peptide" evidence="5">
    <location>
        <begin position="1"/>
        <end position="30"/>
    </location>
</feature>
<sequence>MNYYPSNKLFRAGVAAGCLCASFAAPVSHAQNTTQVVLEEVIVTARKTEESLKDVPSAVSAINADSMKGMGLNTVADIGNVVPGLRINSDGDSRAFVQIRGIGITLQTPIQPGVGFFMDGIYVPYTSAVNNNLLDTAQVEVIRGPQGTLFGKNTLGGAINVISKEPTEELSGEVSTRWAEADDSVGLSARVSGTIIDDKLLGSVAVARDESDGFFKHLTVGGGWDARESSAIKSAFKWFVGDDGVLRFNASYGEYEGPGVAYTPVPNNDTDASNFDGDSRNSFQTESLAKITRINGTYNAPMTERTDLALTLGYDKRDLTESQDRDFVNPDILRGNGNIDEDFLQSEIRFETQFTDDFRLMYAAFYSEQSNADTARTDVIPAAMSTFATRDVDDKTYSVYANAFWSFAESWELSGGLRYDKIEQEGTLSSSAGTLDRSNAITYKLDESPVSPMVSLKKYWSDDLMTYATVAKGVRAGGFNGGAVPSGFETFDGDEVKSFELGFKSTLAEGRATLNMAVFFVEHEDIILNDLVPDENNQLVVVNRNQGSLENWGVEGEFNILLSSSWQLGAGLSYISTDITDDPTGTFAAFNNEALLFQPEWTANLTAAYSKDIGVGRLESMLGVFYTGKQYASGTEAPSFTRAPELDASVVGNLSADYIIGNVSVGIFANNITDEDYWSSYIGESVLSAIGFEQAIGVKAAPRNIGLRASYSF</sequence>
<dbReference type="Pfam" id="PF07715">
    <property type="entry name" value="Plug"/>
    <property type="match status" value="1"/>
</dbReference>
<dbReference type="RefSeq" id="WP_219044467.1">
    <property type="nucleotide sequence ID" value="NZ_JAHWDQ010000004.1"/>
</dbReference>
<dbReference type="InterPro" id="IPR039426">
    <property type="entry name" value="TonB-dep_rcpt-like"/>
</dbReference>
<feature type="domain" description="TonB-dependent receptor-like beta-barrel" evidence="6">
    <location>
        <begin position="241"/>
        <end position="672"/>
    </location>
</feature>
<evidence type="ECO:0000259" key="6">
    <source>
        <dbReference type="Pfam" id="PF00593"/>
    </source>
</evidence>
<comment type="caution">
    <text evidence="8">The sequence shown here is derived from an EMBL/GenBank/DDBJ whole genome shotgun (WGS) entry which is preliminary data.</text>
</comment>
<evidence type="ECO:0000256" key="1">
    <source>
        <dbReference type="ARBA" id="ARBA00023065"/>
    </source>
</evidence>
<evidence type="ECO:0000313" key="8">
    <source>
        <dbReference type="EMBL" id="MBW2942230.1"/>
    </source>
</evidence>
<keyword evidence="3" id="KW-0812">Transmembrane</keyword>
<keyword evidence="9" id="KW-1185">Reference proteome</keyword>
<dbReference type="InterPro" id="IPR000531">
    <property type="entry name" value="Beta-barrel_TonB"/>
</dbReference>
<organism evidence="8 9">
    <name type="scientific">Zhongshania aquimaris</name>
    <dbReference type="NCBI Taxonomy" id="2857107"/>
    <lineage>
        <taxon>Bacteria</taxon>
        <taxon>Pseudomonadati</taxon>
        <taxon>Pseudomonadota</taxon>
        <taxon>Gammaproteobacteria</taxon>
        <taxon>Cellvibrionales</taxon>
        <taxon>Spongiibacteraceae</taxon>
        <taxon>Zhongshania</taxon>
    </lineage>
</organism>
<keyword evidence="3" id="KW-0998">Cell outer membrane</keyword>
<dbReference type="Pfam" id="PF00593">
    <property type="entry name" value="TonB_dep_Rec_b-barrel"/>
    <property type="match status" value="1"/>
</dbReference>
<proteinExistence type="inferred from homology"/>
<comment type="similarity">
    <text evidence="3 4">Belongs to the TonB-dependent receptor family.</text>
</comment>
<evidence type="ECO:0000256" key="4">
    <source>
        <dbReference type="RuleBase" id="RU003357"/>
    </source>
</evidence>
<reference evidence="8" key="1">
    <citation type="submission" date="2021-07" db="EMBL/GenBank/DDBJ databases">
        <title>Zhongshania sp. CAU 1632 isolated from seawater.</title>
        <authorList>
            <person name="Kim W."/>
        </authorList>
    </citation>
    <scope>NUCLEOTIDE SEQUENCE</scope>
    <source>
        <strain evidence="8">CAU 1632</strain>
    </source>
</reference>
<dbReference type="PANTHER" id="PTHR32552:SF81">
    <property type="entry name" value="TONB-DEPENDENT OUTER MEMBRANE RECEPTOR"/>
    <property type="match status" value="1"/>
</dbReference>
<keyword evidence="3" id="KW-1134">Transmembrane beta strand</keyword>
<dbReference type="PANTHER" id="PTHR32552">
    <property type="entry name" value="FERRICHROME IRON RECEPTOR-RELATED"/>
    <property type="match status" value="1"/>
</dbReference>
<dbReference type="EMBL" id="JAHWDQ010000004">
    <property type="protein sequence ID" value="MBW2942230.1"/>
    <property type="molecule type" value="Genomic_DNA"/>
</dbReference>
<keyword evidence="5" id="KW-0732">Signal</keyword>
<dbReference type="InterPro" id="IPR012910">
    <property type="entry name" value="Plug_dom"/>
</dbReference>
<keyword evidence="2 4" id="KW-0798">TonB box</keyword>
<evidence type="ECO:0000259" key="7">
    <source>
        <dbReference type="Pfam" id="PF07715"/>
    </source>
</evidence>
<feature type="chain" id="PRO_5045285580" evidence="5">
    <location>
        <begin position="31"/>
        <end position="713"/>
    </location>
</feature>
<keyword evidence="3 4" id="KW-0472">Membrane</keyword>
<dbReference type="Proteomes" id="UP001166291">
    <property type="component" value="Unassembled WGS sequence"/>
</dbReference>
<protein>
    <submittedName>
        <fullName evidence="8">TonB-dependent receptor</fullName>
    </submittedName>
</protein>
<dbReference type="PROSITE" id="PS52016">
    <property type="entry name" value="TONB_DEPENDENT_REC_3"/>
    <property type="match status" value="1"/>
</dbReference>
<accession>A0ABS6VV64</accession>
<keyword evidence="1" id="KW-0406">Ion transport</keyword>
<evidence type="ECO:0000256" key="3">
    <source>
        <dbReference type="PROSITE-ProRule" id="PRU01360"/>
    </source>
</evidence>
<gene>
    <name evidence="8" type="ORF">KXJ70_15650</name>
</gene>
<feature type="domain" description="TonB-dependent receptor plug" evidence="7">
    <location>
        <begin position="52"/>
        <end position="158"/>
    </location>
</feature>
<name>A0ABS6VV64_9GAMM</name>
<evidence type="ECO:0000313" key="9">
    <source>
        <dbReference type="Proteomes" id="UP001166291"/>
    </source>
</evidence>
<dbReference type="CDD" id="cd01347">
    <property type="entry name" value="ligand_gated_channel"/>
    <property type="match status" value="1"/>
</dbReference>
<keyword evidence="8" id="KW-0675">Receptor</keyword>